<reference evidence="2 3" key="1">
    <citation type="submission" date="2017-02" db="EMBL/GenBank/DDBJ databases">
        <title>Pseudoalteromonas ulvae TC14 Genome.</title>
        <authorList>
            <person name="Molmeret M."/>
        </authorList>
    </citation>
    <scope>NUCLEOTIDE SEQUENCE [LARGE SCALE GENOMIC DNA]</scope>
    <source>
        <strain evidence="2">TC14</strain>
    </source>
</reference>
<comment type="caution">
    <text evidence="2">The sequence shown here is derived from an EMBL/GenBank/DDBJ whole genome shotgun (WGS) entry which is preliminary data.</text>
</comment>
<proteinExistence type="predicted"/>
<accession>A0A244CNZ6</accession>
<dbReference type="Proteomes" id="UP000194841">
    <property type="component" value="Unassembled WGS sequence"/>
</dbReference>
<dbReference type="AlphaFoldDB" id="A0A244CNZ6"/>
<evidence type="ECO:0000313" key="2">
    <source>
        <dbReference type="EMBL" id="OUL57351.1"/>
    </source>
</evidence>
<dbReference type="EMBL" id="MWPV01000004">
    <property type="protein sequence ID" value="OUL57351.1"/>
    <property type="molecule type" value="Genomic_DNA"/>
</dbReference>
<dbReference type="RefSeq" id="WP_086744809.1">
    <property type="nucleotide sequence ID" value="NZ_MWPV01000004.1"/>
</dbReference>
<name>A0A244CNZ6_PSEDV</name>
<dbReference type="OrthoDB" id="192575at2"/>
<sequence length="324" mass="36643">MSIAFKAAIVCCFLALSLHANSAVSSLLAPTAALTALVEQGELGDLNASQRQTIFDIDRALNHENFSLAHTLSKQFLQQAPNLAAAHFMYAKTCLEEAKESYLSAFSLSNKAQTHFTRAQELAPNNGFFMLHLTGYYHLTPWLFGGGDDDGDYWLEQLSQRSPRYHLLAKSTFHSNSDELAELVEQAKTQFPDDLLLHLNIGLVLIKKQEEDLAEQALLYSYQLIESQQYPHSLVQMTRYYMGFFALQNQTQLNNGIVALNAFIDAHNKDNNDPYFLWAHYNLASLYLEHDKEVEAKDIFGWLALNSVDAKLTKLTQKKLNMLK</sequence>
<feature type="chain" id="PRO_5012625274" description="Tetratricopeptide repeat protein" evidence="1">
    <location>
        <begin position="23"/>
        <end position="324"/>
    </location>
</feature>
<dbReference type="Gene3D" id="1.25.40.10">
    <property type="entry name" value="Tetratricopeptide repeat domain"/>
    <property type="match status" value="1"/>
</dbReference>
<dbReference type="SUPFAM" id="SSF48452">
    <property type="entry name" value="TPR-like"/>
    <property type="match status" value="2"/>
</dbReference>
<evidence type="ECO:0000313" key="3">
    <source>
        <dbReference type="Proteomes" id="UP000194841"/>
    </source>
</evidence>
<feature type="signal peptide" evidence="1">
    <location>
        <begin position="1"/>
        <end position="22"/>
    </location>
</feature>
<organism evidence="2 3">
    <name type="scientific">Pseudoalteromonas ulvae</name>
    <dbReference type="NCBI Taxonomy" id="107327"/>
    <lineage>
        <taxon>Bacteria</taxon>
        <taxon>Pseudomonadati</taxon>
        <taxon>Pseudomonadota</taxon>
        <taxon>Gammaproteobacteria</taxon>
        <taxon>Alteromonadales</taxon>
        <taxon>Pseudoalteromonadaceae</taxon>
        <taxon>Pseudoalteromonas</taxon>
    </lineage>
</organism>
<keyword evidence="1" id="KW-0732">Signal</keyword>
<evidence type="ECO:0008006" key="4">
    <source>
        <dbReference type="Google" id="ProtNLM"/>
    </source>
</evidence>
<protein>
    <recommendedName>
        <fullName evidence="4">Tetratricopeptide repeat protein</fullName>
    </recommendedName>
</protein>
<keyword evidence="3" id="KW-1185">Reference proteome</keyword>
<gene>
    <name evidence="2" type="ORF">B1199_14395</name>
</gene>
<evidence type="ECO:0000256" key="1">
    <source>
        <dbReference type="SAM" id="SignalP"/>
    </source>
</evidence>
<dbReference type="InterPro" id="IPR011990">
    <property type="entry name" value="TPR-like_helical_dom_sf"/>
</dbReference>